<dbReference type="OrthoDB" id="2745898at2759"/>
<name>A0A2H3E7C8_ARMGA</name>
<dbReference type="EMBL" id="KZ293649">
    <property type="protein sequence ID" value="PBK97267.1"/>
    <property type="molecule type" value="Genomic_DNA"/>
</dbReference>
<protein>
    <recommendedName>
        <fullName evidence="3">F-box domain-containing protein</fullName>
    </recommendedName>
</protein>
<sequence length="408" mass="46309">MEKRCISFSTLPQELIDAIITENQNDKATLRACCLVSHSWTYISQRHIYSQIRFNYNKRKYYYAKGHNQREMKRFHALICTYPHIATLVRAIEVSPYLDAPLLTLILEKLINLEDLSLDLCGYHWDEISPCMQGTILATLRSLRIANLKLREGSFLHCADFLALLGACGGHLKHLSLCDVSWDDLETAPTAAFSGEPKLQLDSLALSLYEHSHYLLVQLLQSSVDISRLRRLSVLTAGSVDLAKRVCVTKEILKQLDGSPLKHLMLNVCLGEPLSDLIDISQLCSIHMKLWWIRPEQHPRPGDWLRWLTTSFKELAKHEVLEEVTFEIFYASDISVYADGWATLDATLGRLRSLRRVNVKLDNYDCARAGWKRSREYSSSVGDGVMMILPTLAKQGVLSVEVAASYPG</sequence>
<dbReference type="InParanoid" id="A0A2H3E7C8"/>
<keyword evidence="2" id="KW-1185">Reference proteome</keyword>
<reference evidence="2" key="1">
    <citation type="journal article" date="2017" name="Nat. Ecol. Evol.">
        <title>Genome expansion and lineage-specific genetic innovations in the forest pathogenic fungi Armillaria.</title>
        <authorList>
            <person name="Sipos G."/>
            <person name="Prasanna A.N."/>
            <person name="Walter M.C."/>
            <person name="O'Connor E."/>
            <person name="Balint B."/>
            <person name="Krizsan K."/>
            <person name="Kiss B."/>
            <person name="Hess J."/>
            <person name="Varga T."/>
            <person name="Slot J."/>
            <person name="Riley R."/>
            <person name="Boka B."/>
            <person name="Rigling D."/>
            <person name="Barry K."/>
            <person name="Lee J."/>
            <person name="Mihaltcheva S."/>
            <person name="LaButti K."/>
            <person name="Lipzen A."/>
            <person name="Waldron R."/>
            <person name="Moloney N.M."/>
            <person name="Sperisen C."/>
            <person name="Kredics L."/>
            <person name="Vagvoelgyi C."/>
            <person name="Patrignani A."/>
            <person name="Fitzpatrick D."/>
            <person name="Nagy I."/>
            <person name="Doyle S."/>
            <person name="Anderson J.B."/>
            <person name="Grigoriev I.V."/>
            <person name="Gueldener U."/>
            <person name="Muensterkoetter M."/>
            <person name="Nagy L.G."/>
        </authorList>
    </citation>
    <scope>NUCLEOTIDE SEQUENCE [LARGE SCALE GENOMIC DNA]</scope>
    <source>
        <strain evidence="2">Ar21-2</strain>
    </source>
</reference>
<proteinExistence type="predicted"/>
<organism evidence="1 2">
    <name type="scientific">Armillaria gallica</name>
    <name type="common">Bulbous honey fungus</name>
    <name type="synonym">Armillaria bulbosa</name>
    <dbReference type="NCBI Taxonomy" id="47427"/>
    <lineage>
        <taxon>Eukaryota</taxon>
        <taxon>Fungi</taxon>
        <taxon>Dikarya</taxon>
        <taxon>Basidiomycota</taxon>
        <taxon>Agaricomycotina</taxon>
        <taxon>Agaricomycetes</taxon>
        <taxon>Agaricomycetidae</taxon>
        <taxon>Agaricales</taxon>
        <taxon>Marasmiineae</taxon>
        <taxon>Physalacriaceae</taxon>
        <taxon>Armillaria</taxon>
    </lineage>
</organism>
<dbReference type="AlphaFoldDB" id="A0A2H3E7C8"/>
<dbReference type="Proteomes" id="UP000217790">
    <property type="component" value="Unassembled WGS sequence"/>
</dbReference>
<accession>A0A2H3E7C8</accession>
<evidence type="ECO:0008006" key="3">
    <source>
        <dbReference type="Google" id="ProtNLM"/>
    </source>
</evidence>
<evidence type="ECO:0000313" key="1">
    <source>
        <dbReference type="EMBL" id="PBK97267.1"/>
    </source>
</evidence>
<evidence type="ECO:0000313" key="2">
    <source>
        <dbReference type="Proteomes" id="UP000217790"/>
    </source>
</evidence>
<gene>
    <name evidence="1" type="ORF">ARMGADRAFT_1009316</name>
</gene>
<dbReference type="OMA" id="DEISPCM"/>